<keyword evidence="6 9" id="KW-0067">ATP-binding</keyword>
<dbReference type="KEGG" id="acan:ACA1_183490"/>
<name>L8H795_ACACF</name>
<evidence type="ECO:0000256" key="7">
    <source>
        <dbReference type="ARBA" id="ARBA00047899"/>
    </source>
</evidence>
<keyword evidence="5 13" id="KW-0418">Kinase</keyword>
<evidence type="ECO:0000259" key="12">
    <source>
        <dbReference type="PROSITE" id="PS50032"/>
    </source>
</evidence>
<feature type="compositionally biased region" description="Low complexity" evidence="10">
    <location>
        <begin position="634"/>
        <end position="645"/>
    </location>
</feature>
<dbReference type="Pfam" id="PF02149">
    <property type="entry name" value="KA1"/>
    <property type="match status" value="1"/>
</dbReference>
<dbReference type="PANTHER" id="PTHR24346">
    <property type="entry name" value="MAP/MICROTUBULE AFFINITY-REGULATING KINASE"/>
    <property type="match status" value="1"/>
</dbReference>
<keyword evidence="4 9" id="KW-0547">Nucleotide-binding</keyword>
<evidence type="ECO:0000256" key="9">
    <source>
        <dbReference type="PROSITE-ProRule" id="PRU10141"/>
    </source>
</evidence>
<dbReference type="AlphaFoldDB" id="L8H795"/>
<evidence type="ECO:0000256" key="1">
    <source>
        <dbReference type="ARBA" id="ARBA00012513"/>
    </source>
</evidence>
<dbReference type="Gene3D" id="3.30.310.80">
    <property type="entry name" value="Kinase associated domain 1, KA1"/>
    <property type="match status" value="2"/>
</dbReference>
<keyword evidence="14" id="KW-1185">Reference proteome</keyword>
<dbReference type="Pfam" id="PF00069">
    <property type="entry name" value="Pkinase"/>
    <property type="match status" value="1"/>
</dbReference>
<dbReference type="RefSeq" id="XP_004345958.1">
    <property type="nucleotide sequence ID" value="XM_004345908.1"/>
</dbReference>
<evidence type="ECO:0000256" key="8">
    <source>
        <dbReference type="ARBA" id="ARBA00048679"/>
    </source>
</evidence>
<accession>L8H795</accession>
<dbReference type="GO" id="GO:0005524">
    <property type="term" value="F:ATP binding"/>
    <property type="evidence" value="ECO:0007669"/>
    <property type="project" value="UniProtKB-UniRule"/>
</dbReference>
<evidence type="ECO:0000256" key="10">
    <source>
        <dbReference type="SAM" id="MobiDB-lite"/>
    </source>
</evidence>
<feature type="domain" description="Protein kinase" evidence="11">
    <location>
        <begin position="25"/>
        <end position="268"/>
    </location>
</feature>
<proteinExistence type="predicted"/>
<dbReference type="InterPro" id="IPR017441">
    <property type="entry name" value="Protein_kinase_ATP_BS"/>
</dbReference>
<dbReference type="EC" id="2.7.11.1" evidence="1"/>
<dbReference type="InterPro" id="IPR008271">
    <property type="entry name" value="Ser/Thr_kinase_AS"/>
</dbReference>
<dbReference type="FunFam" id="3.30.200.20:FF:000003">
    <property type="entry name" value="Non-specific serine/threonine protein kinase"/>
    <property type="match status" value="1"/>
</dbReference>
<feature type="compositionally biased region" description="Basic and acidic residues" evidence="10">
    <location>
        <begin position="620"/>
        <end position="630"/>
    </location>
</feature>
<evidence type="ECO:0000313" key="13">
    <source>
        <dbReference type="EMBL" id="ELR21414.1"/>
    </source>
</evidence>
<evidence type="ECO:0000256" key="6">
    <source>
        <dbReference type="ARBA" id="ARBA00022840"/>
    </source>
</evidence>
<dbReference type="InterPro" id="IPR001772">
    <property type="entry name" value="KA1_dom"/>
</dbReference>
<keyword evidence="2" id="KW-0723">Serine/threonine-protein kinase</keyword>
<evidence type="ECO:0000256" key="4">
    <source>
        <dbReference type="ARBA" id="ARBA00022741"/>
    </source>
</evidence>
<feature type="domain" description="KA1" evidence="12">
    <location>
        <begin position="674"/>
        <end position="722"/>
    </location>
</feature>
<feature type="region of interest" description="Disordered" evidence="10">
    <location>
        <begin position="470"/>
        <end position="580"/>
    </location>
</feature>
<evidence type="ECO:0000256" key="2">
    <source>
        <dbReference type="ARBA" id="ARBA00022527"/>
    </source>
</evidence>
<dbReference type="GO" id="GO:0005737">
    <property type="term" value="C:cytoplasm"/>
    <property type="evidence" value="ECO:0007669"/>
    <property type="project" value="TreeGrafter"/>
</dbReference>
<dbReference type="CDD" id="cd14079">
    <property type="entry name" value="STKc_AMPK_alpha"/>
    <property type="match status" value="1"/>
</dbReference>
<feature type="binding site" evidence="9">
    <location>
        <position position="54"/>
    </location>
    <ligand>
        <name>ATP</name>
        <dbReference type="ChEBI" id="CHEBI:30616"/>
    </ligand>
</feature>
<dbReference type="InterPro" id="IPR000719">
    <property type="entry name" value="Prot_kinase_dom"/>
</dbReference>
<dbReference type="EMBL" id="KB007904">
    <property type="protein sequence ID" value="ELR21414.1"/>
    <property type="molecule type" value="Genomic_DNA"/>
</dbReference>
<dbReference type="PROSITE" id="PS00107">
    <property type="entry name" value="PROTEIN_KINASE_ATP"/>
    <property type="match status" value="1"/>
</dbReference>
<dbReference type="PROSITE" id="PS00108">
    <property type="entry name" value="PROTEIN_KINASE_ST"/>
    <property type="match status" value="1"/>
</dbReference>
<comment type="catalytic activity">
    <reaction evidence="8">
        <text>L-seryl-[protein] + ATP = O-phospho-L-seryl-[protein] + ADP + H(+)</text>
        <dbReference type="Rhea" id="RHEA:17989"/>
        <dbReference type="Rhea" id="RHEA-COMP:9863"/>
        <dbReference type="Rhea" id="RHEA-COMP:11604"/>
        <dbReference type="ChEBI" id="CHEBI:15378"/>
        <dbReference type="ChEBI" id="CHEBI:29999"/>
        <dbReference type="ChEBI" id="CHEBI:30616"/>
        <dbReference type="ChEBI" id="CHEBI:83421"/>
        <dbReference type="ChEBI" id="CHEBI:456216"/>
        <dbReference type="EC" id="2.7.11.1"/>
    </reaction>
</comment>
<dbReference type="Proteomes" id="UP000011083">
    <property type="component" value="Unassembled WGS sequence"/>
</dbReference>
<dbReference type="GO" id="GO:0035556">
    <property type="term" value="P:intracellular signal transduction"/>
    <property type="evidence" value="ECO:0007669"/>
    <property type="project" value="TreeGrafter"/>
</dbReference>
<feature type="compositionally biased region" description="Basic and acidic residues" evidence="10">
    <location>
        <begin position="570"/>
        <end position="580"/>
    </location>
</feature>
<feature type="compositionally biased region" description="Basic and acidic residues" evidence="10">
    <location>
        <begin position="594"/>
        <end position="607"/>
    </location>
</feature>
<dbReference type="GO" id="GO:0106310">
    <property type="term" value="F:protein serine kinase activity"/>
    <property type="evidence" value="ECO:0007669"/>
    <property type="project" value="RHEA"/>
</dbReference>
<feature type="region of interest" description="Disordered" evidence="10">
    <location>
        <begin position="593"/>
        <end position="670"/>
    </location>
</feature>
<evidence type="ECO:0000313" key="14">
    <source>
        <dbReference type="Proteomes" id="UP000011083"/>
    </source>
</evidence>
<dbReference type="GO" id="GO:0004674">
    <property type="term" value="F:protein serine/threonine kinase activity"/>
    <property type="evidence" value="ECO:0007669"/>
    <property type="project" value="UniProtKB-KW"/>
</dbReference>
<dbReference type="SMART" id="SM00220">
    <property type="entry name" value="S_TKc"/>
    <property type="match status" value="1"/>
</dbReference>
<dbReference type="InterPro" id="IPR011009">
    <property type="entry name" value="Kinase-like_dom_sf"/>
</dbReference>
<dbReference type="PROSITE" id="PS50032">
    <property type="entry name" value="KA1"/>
    <property type="match status" value="1"/>
</dbReference>
<dbReference type="PROSITE" id="PS50011">
    <property type="entry name" value="PROTEIN_KINASE_DOM"/>
    <property type="match status" value="1"/>
</dbReference>
<dbReference type="OrthoDB" id="193931at2759"/>
<comment type="catalytic activity">
    <reaction evidence="7">
        <text>L-threonyl-[protein] + ATP = O-phospho-L-threonyl-[protein] + ADP + H(+)</text>
        <dbReference type="Rhea" id="RHEA:46608"/>
        <dbReference type="Rhea" id="RHEA-COMP:11060"/>
        <dbReference type="Rhea" id="RHEA-COMP:11605"/>
        <dbReference type="ChEBI" id="CHEBI:15378"/>
        <dbReference type="ChEBI" id="CHEBI:30013"/>
        <dbReference type="ChEBI" id="CHEBI:30616"/>
        <dbReference type="ChEBI" id="CHEBI:61977"/>
        <dbReference type="ChEBI" id="CHEBI:456216"/>
        <dbReference type="EC" id="2.7.11.1"/>
    </reaction>
</comment>
<dbReference type="VEuPathDB" id="AmoebaDB:ACA1_183490"/>
<keyword evidence="3" id="KW-0808">Transferase</keyword>
<dbReference type="GeneID" id="14922307"/>
<dbReference type="InterPro" id="IPR028375">
    <property type="entry name" value="KA1/Ssp2_C"/>
</dbReference>
<dbReference type="SUPFAM" id="SSF56112">
    <property type="entry name" value="Protein kinase-like (PK-like)"/>
    <property type="match status" value="1"/>
</dbReference>
<dbReference type="Gene3D" id="1.10.510.10">
    <property type="entry name" value="Transferase(Phosphotransferase) domain 1"/>
    <property type="match status" value="1"/>
</dbReference>
<sequence length="730" mass="80126">MMRTGVNAKDKSMSNERSVLRIGMYRLGKTLGVGSFGKVKVAEHEVTGHKVAIKILNRSKIKALPRMDEKIQREIQMLKFLRHSHIIKLYEVIETASDIFMIMEYVSGGELFDYIVSHGKLSEDDARRFFQQIISGVDYCHRHRIVHRDLKPENLLLDDSHQNVKIADFGLSNFMQDGDFLTTSCGSPNYAAPEVISGHCGVILYALVCARLPFDDEHIPNLFKKIRLGAYTIPSHVTPGCRSLIMSMLNVDALARATIEDIKAHPWYQVNLPEYLKYTPVKITLAREEDIEEDVLQEILTKFEMTREAAIPLLLEASLEEDAGSSAQGNDIMVAYHLIHDARRMYEYKAFAPGDYETEDLDVFMRPTPYGAALFSPPPLPSPFASAAAVGASPMGLTSPPLAPAVNGEKAKLLESSRKEAKKWYLGIVSSKHPREIMRHVLFALKATGFEWKQVSTYQVRCRQVGNFDDASEEAESDRERGIFSSSSGEDLTHHRISSAFTSPRGDVAPGGGGVGDSTPTPPGNKGRRRERSASSRERSISPPNRRGSSPGREIIALDGSGSGGGGGSGRERRASGESERGSIMAAMMAMMGSRDKTTSTMRKSDTSDAAAADEEEGERESTARRRSEDGVVSSSSSSSSTTTTPVRRGRSATTNVERRGSLSASGATTTEAAAASSKRVKLSIQLFKLTSGRYLLDFKKLGGDTFGFFNCCSDLLVHLSQTITDEKPK</sequence>
<evidence type="ECO:0000256" key="5">
    <source>
        <dbReference type="ARBA" id="ARBA00022777"/>
    </source>
</evidence>
<dbReference type="PANTHER" id="PTHR24346:SF110">
    <property type="entry name" value="NON-SPECIFIC SERINE_THREONINE PROTEIN KINASE"/>
    <property type="match status" value="1"/>
</dbReference>
<protein>
    <recommendedName>
        <fullName evidence="1">non-specific serine/threonine protein kinase</fullName>
        <ecNumber evidence="1">2.7.11.1</ecNumber>
    </recommendedName>
</protein>
<dbReference type="FunFam" id="1.10.510.10:FF:000571">
    <property type="entry name" value="Maternal embryonic leucine zipper kinase"/>
    <property type="match status" value="1"/>
</dbReference>
<dbReference type="STRING" id="1257118.L8H795"/>
<evidence type="ECO:0000256" key="3">
    <source>
        <dbReference type="ARBA" id="ARBA00022679"/>
    </source>
</evidence>
<evidence type="ECO:0000259" key="11">
    <source>
        <dbReference type="PROSITE" id="PS50011"/>
    </source>
</evidence>
<reference evidence="13 14" key="1">
    <citation type="journal article" date="2013" name="Genome Biol.">
        <title>Genome of Acanthamoeba castellanii highlights extensive lateral gene transfer and early evolution of tyrosine kinase signaling.</title>
        <authorList>
            <person name="Clarke M."/>
            <person name="Lohan A.J."/>
            <person name="Liu B."/>
            <person name="Lagkouvardos I."/>
            <person name="Roy S."/>
            <person name="Zafar N."/>
            <person name="Bertelli C."/>
            <person name="Schilde C."/>
            <person name="Kianianmomeni A."/>
            <person name="Burglin T.R."/>
            <person name="Frech C."/>
            <person name="Turcotte B."/>
            <person name="Kopec K.O."/>
            <person name="Synnott J.M."/>
            <person name="Choo C."/>
            <person name="Paponov I."/>
            <person name="Finkler A."/>
            <person name="Soon Heng Tan C."/>
            <person name="Hutchins A.P."/>
            <person name="Weinmeier T."/>
            <person name="Rattei T."/>
            <person name="Chu J.S."/>
            <person name="Gimenez G."/>
            <person name="Irimia M."/>
            <person name="Rigden D.J."/>
            <person name="Fitzpatrick D.A."/>
            <person name="Lorenzo-Morales J."/>
            <person name="Bateman A."/>
            <person name="Chiu C.H."/>
            <person name="Tang P."/>
            <person name="Hegemann P."/>
            <person name="Fromm H."/>
            <person name="Raoult D."/>
            <person name="Greub G."/>
            <person name="Miranda-Saavedra D."/>
            <person name="Chen N."/>
            <person name="Nash P."/>
            <person name="Ginger M.L."/>
            <person name="Horn M."/>
            <person name="Schaap P."/>
            <person name="Caler L."/>
            <person name="Loftus B."/>
        </authorList>
    </citation>
    <scope>NUCLEOTIDE SEQUENCE [LARGE SCALE GENOMIC DNA]</scope>
    <source>
        <strain evidence="13 14">Neff</strain>
    </source>
</reference>
<gene>
    <name evidence="13" type="ORF">ACA1_183490</name>
</gene>
<dbReference type="SUPFAM" id="SSF103243">
    <property type="entry name" value="KA1-like"/>
    <property type="match status" value="1"/>
</dbReference>
<organism evidence="13 14">
    <name type="scientific">Acanthamoeba castellanii (strain ATCC 30010 / Neff)</name>
    <dbReference type="NCBI Taxonomy" id="1257118"/>
    <lineage>
        <taxon>Eukaryota</taxon>
        <taxon>Amoebozoa</taxon>
        <taxon>Discosea</taxon>
        <taxon>Longamoebia</taxon>
        <taxon>Centramoebida</taxon>
        <taxon>Acanthamoebidae</taxon>
        <taxon>Acanthamoeba</taxon>
    </lineage>
</organism>